<keyword evidence="1" id="KW-0472">Membrane</keyword>
<dbReference type="AlphaFoldDB" id="B9LVQ8"/>
<keyword evidence="3" id="KW-1185">Reference proteome</keyword>
<proteinExistence type="predicted"/>
<evidence type="ECO:0000256" key="1">
    <source>
        <dbReference type="SAM" id="Phobius"/>
    </source>
</evidence>
<keyword evidence="1" id="KW-1133">Transmembrane helix</keyword>
<feature type="transmembrane region" description="Helical" evidence="1">
    <location>
        <begin position="12"/>
        <end position="30"/>
    </location>
</feature>
<feature type="transmembrane region" description="Helical" evidence="1">
    <location>
        <begin position="57"/>
        <end position="82"/>
    </location>
</feature>
<gene>
    <name evidence="2" type="ordered locus">Hlac_3241</name>
</gene>
<dbReference type="Proteomes" id="UP000000740">
    <property type="component" value="Chromosome 2"/>
</dbReference>
<reference evidence="2 3" key="1">
    <citation type="journal article" date="2016" name="Stand. Genomic Sci.">
        <title>Complete genome sequence of the Antarctic Halorubrum lacusprofundi type strain ACAM 34.</title>
        <authorList>
            <person name="Anderson I.J."/>
            <person name="DasSarma P."/>
            <person name="Lucas S."/>
            <person name="Copeland A."/>
            <person name="Lapidus A."/>
            <person name="Del Rio T.G."/>
            <person name="Tice H."/>
            <person name="Dalin E."/>
            <person name="Bruce D.C."/>
            <person name="Goodwin L."/>
            <person name="Pitluck S."/>
            <person name="Sims D."/>
            <person name="Brettin T.S."/>
            <person name="Detter J.C."/>
            <person name="Han C.S."/>
            <person name="Larimer F."/>
            <person name="Hauser L."/>
            <person name="Land M."/>
            <person name="Ivanova N."/>
            <person name="Richardson P."/>
            <person name="Cavicchioli R."/>
            <person name="DasSarma S."/>
            <person name="Woese C.R."/>
            <person name="Kyrpides N.C."/>
        </authorList>
    </citation>
    <scope>NUCLEOTIDE SEQUENCE [LARGE SCALE GENOMIC DNA]</scope>
    <source>
        <strain evidence="3">ATCC 49239 / DSM 5036 / JCM 8891 / ACAM 34</strain>
    </source>
</reference>
<protein>
    <submittedName>
        <fullName evidence="2">Uncharacterized protein</fullName>
    </submittedName>
</protein>
<accession>B9LVQ8</accession>
<dbReference type="KEGG" id="hla:Hlac_3241"/>
<evidence type="ECO:0000313" key="3">
    <source>
        <dbReference type="Proteomes" id="UP000000740"/>
    </source>
</evidence>
<sequence length="106" mass="11330">MNRIQHLVSQYPAATIIVIGLVGVFVWAKTGDRLKGQPRNEGEYGENRTTRVKRATFYIGVMAMIGLAVAFDRGIVALGGLLSGVLSPLVPEDLTHVLGVLAGLDV</sequence>
<dbReference type="HOGENOM" id="CLU_2216977_0_0_2"/>
<organism evidence="2 3">
    <name type="scientific">Halorubrum lacusprofundi (strain ATCC 49239 / DSM 5036 / JCM 8891 / ACAM 34)</name>
    <dbReference type="NCBI Taxonomy" id="416348"/>
    <lineage>
        <taxon>Archaea</taxon>
        <taxon>Methanobacteriati</taxon>
        <taxon>Methanobacteriota</taxon>
        <taxon>Stenosarchaea group</taxon>
        <taxon>Halobacteria</taxon>
        <taxon>Halobacteriales</taxon>
        <taxon>Haloferacaceae</taxon>
        <taxon>Halorubrum</taxon>
    </lineage>
</organism>
<keyword evidence="1" id="KW-0812">Transmembrane</keyword>
<dbReference type="EMBL" id="CP001366">
    <property type="protein sequence ID" value="ACM58771.1"/>
    <property type="molecule type" value="Genomic_DNA"/>
</dbReference>
<name>B9LVQ8_HALLT</name>
<evidence type="ECO:0000313" key="2">
    <source>
        <dbReference type="EMBL" id="ACM58771.1"/>
    </source>
</evidence>